<protein>
    <submittedName>
        <fullName evidence="2">Uncharacterized protein</fullName>
    </submittedName>
</protein>
<keyword evidence="3" id="KW-1185">Reference proteome</keyword>
<reference evidence="2 3" key="1">
    <citation type="submission" date="2024-03" db="EMBL/GenBank/DDBJ databases">
        <title>Aureococcus anophagefferens CCMP1851 and Kratosvirus quantuckense: Draft genome of a second virus-susceptible host strain in the model system.</title>
        <authorList>
            <person name="Chase E."/>
            <person name="Truchon A.R."/>
            <person name="Schepens W."/>
            <person name="Wilhelm S.W."/>
        </authorList>
    </citation>
    <scope>NUCLEOTIDE SEQUENCE [LARGE SCALE GENOMIC DNA]</scope>
    <source>
        <strain evidence="2 3">CCMP1851</strain>
    </source>
</reference>
<name>A0ABR1GDX0_AURAN</name>
<feature type="transmembrane region" description="Helical" evidence="1">
    <location>
        <begin position="79"/>
        <end position="98"/>
    </location>
</feature>
<keyword evidence="1" id="KW-1133">Transmembrane helix</keyword>
<dbReference type="Proteomes" id="UP001363151">
    <property type="component" value="Unassembled WGS sequence"/>
</dbReference>
<evidence type="ECO:0000256" key="1">
    <source>
        <dbReference type="SAM" id="Phobius"/>
    </source>
</evidence>
<keyword evidence="1" id="KW-0812">Transmembrane</keyword>
<accession>A0ABR1GDX0</accession>
<evidence type="ECO:0000313" key="3">
    <source>
        <dbReference type="Proteomes" id="UP001363151"/>
    </source>
</evidence>
<keyword evidence="1" id="KW-0472">Membrane</keyword>
<proteinExistence type="predicted"/>
<gene>
    <name evidence="2" type="ORF">SO694_00003634</name>
</gene>
<comment type="caution">
    <text evidence="2">The sequence shown here is derived from an EMBL/GenBank/DDBJ whole genome shotgun (WGS) entry which is preliminary data.</text>
</comment>
<dbReference type="EMBL" id="JBBJCI010000033">
    <property type="protein sequence ID" value="KAK7253973.1"/>
    <property type="molecule type" value="Genomic_DNA"/>
</dbReference>
<sequence length="102" mass="11238">MYCGFFRFVRDLDAGWRGAADADFARWLLQAMSTPQLRDKAAPGRYETDGGANFYADARRFVGYSHGTTADGALLSGVVYGPVVLTAVALLGLFRLLYVQRH</sequence>
<organism evidence="2 3">
    <name type="scientific">Aureococcus anophagefferens</name>
    <name type="common">Harmful bloom alga</name>
    <dbReference type="NCBI Taxonomy" id="44056"/>
    <lineage>
        <taxon>Eukaryota</taxon>
        <taxon>Sar</taxon>
        <taxon>Stramenopiles</taxon>
        <taxon>Ochrophyta</taxon>
        <taxon>Pelagophyceae</taxon>
        <taxon>Pelagomonadales</taxon>
        <taxon>Pelagomonadaceae</taxon>
        <taxon>Aureococcus</taxon>
    </lineage>
</organism>
<evidence type="ECO:0000313" key="2">
    <source>
        <dbReference type="EMBL" id="KAK7253973.1"/>
    </source>
</evidence>